<dbReference type="eggNOG" id="ENOG502THGS">
    <property type="taxonomic scope" value="Eukaryota"/>
</dbReference>
<name>A0A1I7SY88_9PELO</name>
<feature type="region of interest" description="Disordered" evidence="1">
    <location>
        <begin position="352"/>
        <end position="490"/>
    </location>
</feature>
<evidence type="ECO:0000313" key="3">
    <source>
        <dbReference type="WBParaSite" id="Csp11.Scaffold283.g737.t1"/>
    </source>
</evidence>
<evidence type="ECO:0000256" key="1">
    <source>
        <dbReference type="SAM" id="MobiDB-lite"/>
    </source>
</evidence>
<proteinExistence type="predicted"/>
<accession>A0A1I7SY88</accession>
<protein>
    <submittedName>
        <fullName evidence="3">Reverse transcriptase</fullName>
    </submittedName>
</protein>
<reference evidence="3" key="1">
    <citation type="submission" date="2016-11" db="UniProtKB">
        <authorList>
            <consortium name="WormBaseParasite"/>
        </authorList>
    </citation>
    <scope>IDENTIFICATION</scope>
</reference>
<keyword evidence="2" id="KW-1185">Reference proteome</keyword>
<sequence>MANRLIQANDNWRNRRSSAREVARNPIRVPARNPAPRRRYIYTRLYSIGELFRDLPPVNWPRLEALAAKERDWLSAPRNPLERGGIRVRGYTDELPPPSIHFKQCLLRLPILNKLDAAESFFIKHARAQPEPREGVNTNKCHICGSHLFGYPMADHYDRHCPFRFLEGADRIQFLAINHFSFCIKCNSRSPQHTNCVNRSCPECKKKGHYSLPHLCKGFMGEDTIQAWKAQMVEVTAFRDDYFRRVRTLLKEGKLLYFLAHDISHTPHFRRLAKGQTIQGWEPYDDVDGEFATISRELYVNGPGEYSALTVPEMDPEKALPIIAVTPAEAAYLEEVGRIRVSLNSNVVDKDTLVIPRPPGYPVTEPAVRTHQNPEGSPEGTDGSPNERERSDISHTGWTTPEGASGKGSRSPDKEASASSPMTVQPDAPKTLAVFPPIASPDDASPKDENSGSKESNRVTSHESSEKEPDSESPTHKFYPDSNASASDEVSIRQKSLERIQLSVAYFHLQTVEEEVDLWEHARGCVEALTACHEVSRVNGVATRPLFQKKAFRLATEQFPIRYNLEALRHSIRTLQLILTGSYDPESDLAIDADQVTPSNKAPDTLLDKYWKYAQMLAELGEALAKERLLMVQLEHMSSDRVLSKFNEGSDIVYVPTLKLFEVREVKNLFHILFESYKVEPDRVVASSFDGFDMSEQRTWFAANAGPGEVTPVSSPSLKAIGVAQAEYKLEDRFVTLSNMAGTPPPTAVLKEMLELEPPGRGGILPRISWMQKLLSGNHVVEVVHSEISKHPEHLRGYYHHLVAATRVVLYIMEKRMSVDVKFSNCLEMLATNASRARNLVLPGVGVYVQHPEERWITWSN</sequence>
<dbReference type="AlphaFoldDB" id="A0A1I7SY88"/>
<dbReference type="WBParaSite" id="Csp11.Scaffold283.g737.t1">
    <property type="protein sequence ID" value="Csp11.Scaffold283.g737.t1"/>
    <property type="gene ID" value="Csp11.Scaffold283.g737"/>
</dbReference>
<dbReference type="Proteomes" id="UP000095282">
    <property type="component" value="Unplaced"/>
</dbReference>
<feature type="compositionally biased region" description="Basic and acidic residues" evidence="1">
    <location>
        <begin position="444"/>
        <end position="479"/>
    </location>
</feature>
<evidence type="ECO:0000313" key="2">
    <source>
        <dbReference type="Proteomes" id="UP000095282"/>
    </source>
</evidence>
<organism evidence="2 3">
    <name type="scientific">Caenorhabditis tropicalis</name>
    <dbReference type="NCBI Taxonomy" id="1561998"/>
    <lineage>
        <taxon>Eukaryota</taxon>
        <taxon>Metazoa</taxon>
        <taxon>Ecdysozoa</taxon>
        <taxon>Nematoda</taxon>
        <taxon>Chromadorea</taxon>
        <taxon>Rhabditida</taxon>
        <taxon>Rhabditina</taxon>
        <taxon>Rhabditomorpha</taxon>
        <taxon>Rhabditoidea</taxon>
        <taxon>Rhabditidae</taxon>
        <taxon>Peloderinae</taxon>
        <taxon>Caenorhabditis</taxon>
    </lineage>
</organism>